<dbReference type="SUPFAM" id="SSF51735">
    <property type="entry name" value="NAD(P)-binding Rossmann-fold domains"/>
    <property type="match status" value="1"/>
</dbReference>
<evidence type="ECO:0000259" key="1">
    <source>
        <dbReference type="Pfam" id="PF01370"/>
    </source>
</evidence>
<dbReference type="Gene3D" id="3.40.50.720">
    <property type="entry name" value="NAD(P)-binding Rossmann-like Domain"/>
    <property type="match status" value="1"/>
</dbReference>
<dbReference type="Proteomes" id="UP000271291">
    <property type="component" value="Chromosome"/>
</dbReference>
<dbReference type="Pfam" id="PF01370">
    <property type="entry name" value="Epimerase"/>
    <property type="match status" value="1"/>
</dbReference>
<name>A0A3S9Z7B6_STRGD</name>
<dbReference type="KEGG" id="sgd:ELQ87_04890"/>
<dbReference type="EMBL" id="CP034687">
    <property type="protein sequence ID" value="AZS83704.1"/>
    <property type="molecule type" value="Genomic_DNA"/>
</dbReference>
<evidence type="ECO:0000313" key="3">
    <source>
        <dbReference type="EMBL" id="QCN89442.1"/>
    </source>
</evidence>
<dbReference type="PRINTS" id="PR01713">
    <property type="entry name" value="NUCEPIMERASE"/>
</dbReference>
<dbReference type="Proteomes" id="UP000501753">
    <property type="component" value="Chromosome"/>
</dbReference>
<evidence type="ECO:0000313" key="5">
    <source>
        <dbReference type="Proteomes" id="UP000501753"/>
    </source>
</evidence>
<dbReference type="OrthoDB" id="9801785at2"/>
<reference evidence="2 4" key="2">
    <citation type="submission" date="2018-12" db="EMBL/GenBank/DDBJ databases">
        <title>Streptomyces griseoviridis F1-27 complete genome.</title>
        <authorList>
            <person name="Mariita R.M."/>
            <person name="Sello J.K."/>
        </authorList>
    </citation>
    <scope>NUCLEOTIDE SEQUENCE [LARGE SCALE GENOMIC DNA]</scope>
    <source>
        <strain evidence="2 4">F1-27</strain>
    </source>
</reference>
<feature type="domain" description="NAD-dependent epimerase/dehydratase" evidence="1">
    <location>
        <begin position="14"/>
        <end position="252"/>
    </location>
</feature>
<organism evidence="2 4">
    <name type="scientific">Streptomyces griseoviridis</name>
    <dbReference type="NCBI Taxonomy" id="45398"/>
    <lineage>
        <taxon>Bacteria</taxon>
        <taxon>Bacillati</taxon>
        <taxon>Actinomycetota</taxon>
        <taxon>Actinomycetes</taxon>
        <taxon>Kitasatosporales</taxon>
        <taxon>Streptomycetaceae</taxon>
        <taxon>Streptomyces</taxon>
    </lineage>
</organism>
<protein>
    <submittedName>
        <fullName evidence="2 3">Epimerase</fullName>
    </submittedName>
</protein>
<accession>A0A3S9Z7B6</accession>
<dbReference type="PANTHER" id="PTHR43245">
    <property type="entry name" value="BIFUNCTIONAL POLYMYXIN RESISTANCE PROTEIN ARNA"/>
    <property type="match status" value="1"/>
</dbReference>
<evidence type="ECO:0000313" key="4">
    <source>
        <dbReference type="Proteomes" id="UP000271291"/>
    </source>
</evidence>
<keyword evidence="5" id="KW-1185">Reference proteome</keyword>
<dbReference type="PANTHER" id="PTHR43245:SF13">
    <property type="entry name" value="UDP-D-APIOSE_UDP-D-XYLOSE SYNTHASE 2"/>
    <property type="match status" value="1"/>
</dbReference>
<proteinExistence type="predicted"/>
<dbReference type="InterPro" id="IPR036291">
    <property type="entry name" value="NAD(P)-bd_dom_sf"/>
</dbReference>
<dbReference type="RefSeq" id="WP_127176615.1">
    <property type="nucleotide sequence ID" value="NZ_CP029078.1"/>
</dbReference>
<reference evidence="3 5" key="1">
    <citation type="submission" date="2018-04" db="EMBL/GenBank/DDBJ databases">
        <title>Complete genome sequences of Streptomyces griseoviridis K61 and characterization of antagonistic properties of biological control agents.</title>
        <authorList>
            <person name="Mariita R.M."/>
            <person name="Sello J.K."/>
        </authorList>
    </citation>
    <scope>NUCLEOTIDE SEQUENCE [LARGE SCALE GENOMIC DNA]</scope>
    <source>
        <strain evidence="3 5">K61</strain>
    </source>
</reference>
<dbReference type="InterPro" id="IPR001509">
    <property type="entry name" value="Epimerase_deHydtase"/>
</dbReference>
<dbReference type="AlphaFoldDB" id="A0A3S9Z7B6"/>
<sequence>MRHGSDQRQAPSRVVVTGAAGFIGSHLVEALLADGNTVVGVDRRAPHTDPAAALHLERALTHPRFSLVTADLRTCPLAVLFRHSRAVFHLAALPGVRGSWGERFGEYASSNVFATERVVSACEEARVPRLVYASSSSVYGSGAGATQETTAPHPESPYAVSKLAGEQLCLAHAGQAGATLTAVVLRLFTVYGPRQRPDMLIGRALAAALGGPELTLYGDGGHSRDFTFVGDVVRAAVAAATRPAGTSVINVGAGVSTSVAEVLSTVEELTGHPVPVVRLPAQAGDVDATLADRSRAAELLGWAPRTTLRQGVSRQLAHLTADALRT</sequence>
<gene>
    <name evidence="3" type="ORF">DDJ31_34465</name>
    <name evidence="2" type="ORF">ELQ87_04890</name>
</gene>
<dbReference type="EMBL" id="CP029078">
    <property type="protein sequence ID" value="QCN89442.1"/>
    <property type="molecule type" value="Genomic_DNA"/>
</dbReference>
<evidence type="ECO:0000313" key="2">
    <source>
        <dbReference type="EMBL" id="AZS83704.1"/>
    </source>
</evidence>
<dbReference type="InterPro" id="IPR050177">
    <property type="entry name" value="Lipid_A_modif_metabolic_enz"/>
</dbReference>